<feature type="domain" description="GGDEF" evidence="6">
    <location>
        <begin position="166"/>
        <end position="298"/>
    </location>
</feature>
<dbReference type="NCBIfam" id="TIGR00254">
    <property type="entry name" value="GGDEF"/>
    <property type="match status" value="1"/>
</dbReference>
<dbReference type="GO" id="GO:0043709">
    <property type="term" value="P:cell adhesion involved in single-species biofilm formation"/>
    <property type="evidence" value="ECO:0007669"/>
    <property type="project" value="TreeGrafter"/>
</dbReference>
<proteinExistence type="predicted"/>
<name>A0A286CVQ2_9GAMM</name>
<dbReference type="InterPro" id="IPR000160">
    <property type="entry name" value="GGDEF_dom"/>
</dbReference>
<evidence type="ECO:0000256" key="2">
    <source>
        <dbReference type="ARBA" id="ARBA00012528"/>
    </source>
</evidence>
<sequence length="298" mass="33373">MASSDRDPHTTQRTVLSDGPREHSPRSACVVVIHGEGLGRRADIDERRIVIGRSQEADLHIPHKSVSRQHCEIWRDGDEYRLRDLGATNPTRVNEIAVQETVLHDGDHLTLGESILKFISHSSVEAQYHEEIYQLAINDPLTDLYNRRHFIETVEKEIARAMRHRRPLTMCIIDVDLFKPVNDRYGHISGDNVLRQIAALVHRHVRNDDAAARIGGEEFAVLLPECGPEAAYGFAERLRAAVADVVFKPGGEPQHITVSIGIAAMTAERDTCSRMMAAADAALYRAKSQGRNRVCIQD</sequence>
<feature type="region of interest" description="Disordered" evidence="4">
    <location>
        <begin position="1"/>
        <end position="26"/>
    </location>
</feature>
<evidence type="ECO:0000313" key="8">
    <source>
        <dbReference type="Proteomes" id="UP000219374"/>
    </source>
</evidence>
<dbReference type="AlphaFoldDB" id="A0A286CVQ2"/>
<organism evidence="7 8">
    <name type="scientific">Pseudoxanthomonas wuyuanensis</name>
    <dbReference type="NCBI Taxonomy" id="1073196"/>
    <lineage>
        <taxon>Bacteria</taxon>
        <taxon>Pseudomonadati</taxon>
        <taxon>Pseudomonadota</taxon>
        <taxon>Gammaproteobacteria</taxon>
        <taxon>Lysobacterales</taxon>
        <taxon>Lysobacteraceae</taxon>
        <taxon>Pseudoxanthomonas</taxon>
    </lineage>
</organism>
<dbReference type="GO" id="GO:1902201">
    <property type="term" value="P:negative regulation of bacterial-type flagellum-dependent cell motility"/>
    <property type="evidence" value="ECO:0007669"/>
    <property type="project" value="TreeGrafter"/>
</dbReference>
<dbReference type="PROSITE" id="PS50887">
    <property type="entry name" value="GGDEF"/>
    <property type="match status" value="1"/>
</dbReference>
<evidence type="ECO:0000259" key="5">
    <source>
        <dbReference type="PROSITE" id="PS50006"/>
    </source>
</evidence>
<evidence type="ECO:0000313" key="7">
    <source>
        <dbReference type="EMBL" id="SOD50473.1"/>
    </source>
</evidence>
<dbReference type="Gene3D" id="2.60.200.20">
    <property type="match status" value="1"/>
</dbReference>
<evidence type="ECO:0000256" key="3">
    <source>
        <dbReference type="ARBA" id="ARBA00034247"/>
    </source>
</evidence>
<dbReference type="PROSITE" id="PS50006">
    <property type="entry name" value="FHA_DOMAIN"/>
    <property type="match status" value="1"/>
</dbReference>
<dbReference type="RefSeq" id="WP_097119960.1">
    <property type="nucleotide sequence ID" value="NZ_OCND01000001.1"/>
</dbReference>
<dbReference type="SUPFAM" id="SSF55073">
    <property type="entry name" value="Nucleotide cyclase"/>
    <property type="match status" value="1"/>
</dbReference>
<comment type="catalytic activity">
    <reaction evidence="3">
        <text>2 GTP = 3',3'-c-di-GMP + 2 diphosphate</text>
        <dbReference type="Rhea" id="RHEA:24898"/>
        <dbReference type="ChEBI" id="CHEBI:33019"/>
        <dbReference type="ChEBI" id="CHEBI:37565"/>
        <dbReference type="ChEBI" id="CHEBI:58805"/>
        <dbReference type="EC" id="2.7.7.65"/>
    </reaction>
</comment>
<feature type="domain" description="FHA" evidence="5">
    <location>
        <begin position="49"/>
        <end position="98"/>
    </location>
</feature>
<reference evidence="7 8" key="1">
    <citation type="submission" date="2017-09" db="EMBL/GenBank/DDBJ databases">
        <authorList>
            <person name="Ehlers B."/>
            <person name="Leendertz F.H."/>
        </authorList>
    </citation>
    <scope>NUCLEOTIDE SEQUENCE [LARGE SCALE GENOMIC DNA]</scope>
    <source>
        <strain evidence="7 8">CGMCC 1.10978</strain>
    </source>
</reference>
<protein>
    <recommendedName>
        <fullName evidence="2">diguanylate cyclase</fullName>
        <ecNumber evidence="2">2.7.7.65</ecNumber>
    </recommendedName>
</protein>
<dbReference type="PANTHER" id="PTHR45138:SF9">
    <property type="entry name" value="DIGUANYLATE CYCLASE DGCM-RELATED"/>
    <property type="match status" value="1"/>
</dbReference>
<feature type="compositionally biased region" description="Basic and acidic residues" evidence="4">
    <location>
        <begin position="1"/>
        <end position="10"/>
    </location>
</feature>
<evidence type="ECO:0000259" key="6">
    <source>
        <dbReference type="PROSITE" id="PS50887"/>
    </source>
</evidence>
<dbReference type="EC" id="2.7.7.65" evidence="2"/>
<evidence type="ECO:0000256" key="1">
    <source>
        <dbReference type="ARBA" id="ARBA00001946"/>
    </source>
</evidence>
<dbReference type="SMART" id="SM00267">
    <property type="entry name" value="GGDEF"/>
    <property type="match status" value="1"/>
</dbReference>
<dbReference type="Pfam" id="PF00498">
    <property type="entry name" value="FHA"/>
    <property type="match status" value="1"/>
</dbReference>
<evidence type="ECO:0000256" key="4">
    <source>
        <dbReference type="SAM" id="MobiDB-lite"/>
    </source>
</evidence>
<dbReference type="InterPro" id="IPR000253">
    <property type="entry name" value="FHA_dom"/>
</dbReference>
<dbReference type="Proteomes" id="UP000219374">
    <property type="component" value="Unassembled WGS sequence"/>
</dbReference>
<dbReference type="InterPro" id="IPR029787">
    <property type="entry name" value="Nucleotide_cyclase"/>
</dbReference>
<dbReference type="SUPFAM" id="SSF49879">
    <property type="entry name" value="SMAD/FHA domain"/>
    <property type="match status" value="1"/>
</dbReference>
<dbReference type="InterPro" id="IPR008984">
    <property type="entry name" value="SMAD_FHA_dom_sf"/>
</dbReference>
<dbReference type="OrthoDB" id="9803824at2"/>
<dbReference type="Pfam" id="PF00990">
    <property type="entry name" value="GGDEF"/>
    <property type="match status" value="1"/>
</dbReference>
<comment type="cofactor">
    <cofactor evidence="1">
        <name>Mg(2+)</name>
        <dbReference type="ChEBI" id="CHEBI:18420"/>
    </cofactor>
</comment>
<gene>
    <name evidence="7" type="ORF">SAMN06296416_101139</name>
</gene>
<dbReference type="Gene3D" id="3.30.70.270">
    <property type="match status" value="1"/>
</dbReference>
<keyword evidence="8" id="KW-1185">Reference proteome</keyword>
<dbReference type="FunFam" id="3.30.70.270:FF:000001">
    <property type="entry name" value="Diguanylate cyclase domain protein"/>
    <property type="match status" value="1"/>
</dbReference>
<dbReference type="GO" id="GO:0052621">
    <property type="term" value="F:diguanylate cyclase activity"/>
    <property type="evidence" value="ECO:0007669"/>
    <property type="project" value="UniProtKB-EC"/>
</dbReference>
<dbReference type="CDD" id="cd00060">
    <property type="entry name" value="FHA"/>
    <property type="match status" value="1"/>
</dbReference>
<dbReference type="CDD" id="cd01949">
    <property type="entry name" value="GGDEF"/>
    <property type="match status" value="1"/>
</dbReference>
<dbReference type="PANTHER" id="PTHR45138">
    <property type="entry name" value="REGULATORY COMPONENTS OF SENSORY TRANSDUCTION SYSTEM"/>
    <property type="match status" value="1"/>
</dbReference>
<accession>A0A286CVQ2</accession>
<dbReference type="InterPro" id="IPR043128">
    <property type="entry name" value="Rev_trsase/Diguanyl_cyclase"/>
</dbReference>
<dbReference type="InterPro" id="IPR050469">
    <property type="entry name" value="Diguanylate_Cyclase"/>
</dbReference>
<dbReference type="EMBL" id="OCND01000001">
    <property type="protein sequence ID" value="SOD50473.1"/>
    <property type="molecule type" value="Genomic_DNA"/>
</dbReference>
<dbReference type="GO" id="GO:0005886">
    <property type="term" value="C:plasma membrane"/>
    <property type="evidence" value="ECO:0007669"/>
    <property type="project" value="TreeGrafter"/>
</dbReference>
<dbReference type="SMART" id="SM00240">
    <property type="entry name" value="FHA"/>
    <property type="match status" value="1"/>
</dbReference>